<dbReference type="Pfam" id="PF00534">
    <property type="entry name" value="Glycos_transf_1"/>
    <property type="match status" value="1"/>
</dbReference>
<dbReference type="InterPro" id="IPR001296">
    <property type="entry name" value="Glyco_trans_1"/>
</dbReference>
<evidence type="ECO:0000313" key="3">
    <source>
        <dbReference type="Proteomes" id="UP000676169"/>
    </source>
</evidence>
<protein>
    <submittedName>
        <fullName evidence="2">Glycosyltransferase family 4 protein</fullName>
    </submittedName>
</protein>
<dbReference type="Proteomes" id="UP000676169">
    <property type="component" value="Chromosome"/>
</dbReference>
<dbReference type="Gene3D" id="3.40.50.2000">
    <property type="entry name" value="Glycogen Phosphorylase B"/>
    <property type="match status" value="2"/>
</dbReference>
<name>A0A975G6G3_9BACT</name>
<dbReference type="AlphaFoldDB" id="A0A975G6G3"/>
<dbReference type="GO" id="GO:0016757">
    <property type="term" value="F:glycosyltransferase activity"/>
    <property type="evidence" value="ECO:0007669"/>
    <property type="project" value="InterPro"/>
</dbReference>
<organism evidence="2 3">
    <name type="scientific">Luteolibacter ambystomatis</name>
    <dbReference type="NCBI Taxonomy" id="2824561"/>
    <lineage>
        <taxon>Bacteria</taxon>
        <taxon>Pseudomonadati</taxon>
        <taxon>Verrucomicrobiota</taxon>
        <taxon>Verrucomicrobiia</taxon>
        <taxon>Verrucomicrobiales</taxon>
        <taxon>Verrucomicrobiaceae</taxon>
        <taxon>Luteolibacter</taxon>
    </lineage>
</organism>
<dbReference type="InterPro" id="IPR050194">
    <property type="entry name" value="Glycosyltransferase_grp1"/>
</dbReference>
<keyword evidence="3" id="KW-1185">Reference proteome</keyword>
<dbReference type="SUPFAM" id="SSF53756">
    <property type="entry name" value="UDP-Glycosyltransferase/glycogen phosphorylase"/>
    <property type="match status" value="1"/>
</dbReference>
<dbReference type="EMBL" id="CP073100">
    <property type="protein sequence ID" value="QUE50209.1"/>
    <property type="molecule type" value="Genomic_DNA"/>
</dbReference>
<dbReference type="RefSeq" id="WP_211630317.1">
    <property type="nucleotide sequence ID" value="NZ_CP073100.1"/>
</dbReference>
<dbReference type="PANTHER" id="PTHR45947">
    <property type="entry name" value="SULFOQUINOVOSYL TRANSFERASE SQD2"/>
    <property type="match status" value="1"/>
</dbReference>
<accession>A0A975G6G3</accession>
<dbReference type="PANTHER" id="PTHR45947:SF3">
    <property type="entry name" value="SULFOQUINOVOSYL TRANSFERASE SQD2"/>
    <property type="match status" value="1"/>
</dbReference>
<dbReference type="KEGG" id="lamb:KBB96_15195"/>
<sequence length="396" mass="44689">MNPSSLTDRTRVALVTNMLPPYRIGFYNEIARHVDLTVVLDTLSEFNRGWQASADGHRFRTVIQNCRSFIYKRHREDVHYTEPRQFHFSEKTYGVLSAADPQVVVTAEYGFRTLWSLLYGWLHRVPVLVYSEGTCHTEGHVGLFKRLVRQLIVSRTARFWSNGPESSRLLESYGAASSEIDEGMTGIDTLEWQADVTHWRERRDETRMELGLKGRVFLFSGSLSARKGVLQMAEAVEAVAREPDCPEFSILALGDGEHRAKLEEWAAKNPGIRVVMPGFVQHHELPRYFAAADWAMLPTLDDNWPLATLETLVAGLPQLFSMYNGASADLCLPDTGLLFDPLDPENFRAILSAALRSPLERVPEERILQFSIHYSAASQGQRAAASIKAALARPRD</sequence>
<evidence type="ECO:0000259" key="1">
    <source>
        <dbReference type="Pfam" id="PF00534"/>
    </source>
</evidence>
<gene>
    <name evidence="2" type="ORF">KBB96_15195</name>
</gene>
<reference evidence="2" key="1">
    <citation type="submission" date="2021-04" db="EMBL/GenBank/DDBJ databases">
        <title>Luteolibacter sp. 32A isolated from the skin of an Anderson's salamander (Ambystoma andersonii).</title>
        <authorList>
            <person name="Spergser J."/>
            <person name="Busse H.-J."/>
        </authorList>
    </citation>
    <scope>NUCLEOTIDE SEQUENCE</scope>
    <source>
        <strain evidence="2">32A</strain>
    </source>
</reference>
<proteinExistence type="predicted"/>
<dbReference type="CDD" id="cd03801">
    <property type="entry name" value="GT4_PimA-like"/>
    <property type="match status" value="1"/>
</dbReference>
<evidence type="ECO:0000313" key="2">
    <source>
        <dbReference type="EMBL" id="QUE50209.1"/>
    </source>
</evidence>
<feature type="domain" description="Glycosyl transferase family 1" evidence="1">
    <location>
        <begin position="213"/>
        <end position="358"/>
    </location>
</feature>